<sequence>MLLNVDKILRHWDAQSKRRQSPSRMLDATIAPGQPGGSGVGRDKHISMSTLAFSTTKSALSGLGFCCVSDLITVKCRHFVQDELTFQLQFALSINV</sequence>
<name>A0A7E4VLD7_PANRE</name>
<accession>A0A7E4VLD7</accession>
<evidence type="ECO:0000313" key="3">
    <source>
        <dbReference type="WBParaSite" id="Pan_g2253.t1"/>
    </source>
</evidence>
<dbReference type="WBParaSite" id="Pan_g2253.t1">
    <property type="protein sequence ID" value="Pan_g2253.t1"/>
    <property type="gene ID" value="Pan_g2253"/>
</dbReference>
<evidence type="ECO:0000256" key="1">
    <source>
        <dbReference type="SAM" id="MobiDB-lite"/>
    </source>
</evidence>
<dbReference type="Proteomes" id="UP000492821">
    <property type="component" value="Unassembled WGS sequence"/>
</dbReference>
<organism evidence="2 3">
    <name type="scientific">Panagrellus redivivus</name>
    <name type="common">Microworm</name>
    <dbReference type="NCBI Taxonomy" id="6233"/>
    <lineage>
        <taxon>Eukaryota</taxon>
        <taxon>Metazoa</taxon>
        <taxon>Ecdysozoa</taxon>
        <taxon>Nematoda</taxon>
        <taxon>Chromadorea</taxon>
        <taxon>Rhabditida</taxon>
        <taxon>Tylenchina</taxon>
        <taxon>Panagrolaimomorpha</taxon>
        <taxon>Panagrolaimoidea</taxon>
        <taxon>Panagrolaimidae</taxon>
        <taxon>Panagrellus</taxon>
    </lineage>
</organism>
<protein>
    <submittedName>
        <fullName evidence="3">Uncharacterized protein</fullName>
    </submittedName>
</protein>
<keyword evidence="2" id="KW-1185">Reference proteome</keyword>
<reference evidence="2" key="1">
    <citation type="journal article" date="2013" name="Genetics">
        <title>The draft genome and transcriptome of Panagrellus redivivus are shaped by the harsh demands of a free-living lifestyle.</title>
        <authorList>
            <person name="Srinivasan J."/>
            <person name="Dillman A.R."/>
            <person name="Macchietto M.G."/>
            <person name="Heikkinen L."/>
            <person name="Lakso M."/>
            <person name="Fracchia K.M."/>
            <person name="Antoshechkin I."/>
            <person name="Mortazavi A."/>
            <person name="Wong G."/>
            <person name="Sternberg P.W."/>
        </authorList>
    </citation>
    <scope>NUCLEOTIDE SEQUENCE [LARGE SCALE GENOMIC DNA]</scope>
    <source>
        <strain evidence="2">MT8872</strain>
    </source>
</reference>
<evidence type="ECO:0000313" key="2">
    <source>
        <dbReference type="Proteomes" id="UP000492821"/>
    </source>
</evidence>
<proteinExistence type="predicted"/>
<feature type="region of interest" description="Disordered" evidence="1">
    <location>
        <begin position="15"/>
        <end position="41"/>
    </location>
</feature>
<dbReference type="AlphaFoldDB" id="A0A7E4VLD7"/>
<reference evidence="3" key="2">
    <citation type="submission" date="2020-10" db="UniProtKB">
        <authorList>
            <consortium name="WormBaseParasite"/>
        </authorList>
    </citation>
    <scope>IDENTIFICATION</scope>
</reference>